<evidence type="ECO:0000313" key="2">
    <source>
        <dbReference type="Proteomes" id="UP000557204"/>
    </source>
</evidence>
<accession>A0A849JZH8</accession>
<reference evidence="1 2" key="1">
    <citation type="submission" date="2020-05" db="EMBL/GenBank/DDBJ databases">
        <title>Genome sequence of Isoptericola sp. JC619 isolated from Chilika lagoon, India.</title>
        <authorList>
            <person name="Kumar D."/>
            <person name="Appam K."/>
            <person name="Gandham S."/>
            <person name="Uppada J."/>
            <person name="Sasikala C."/>
            <person name="Venkata Ramana C."/>
        </authorList>
    </citation>
    <scope>NUCLEOTIDE SEQUENCE [LARGE SCALE GENOMIC DNA]</scope>
    <source>
        <strain evidence="1 2">JC619</strain>
    </source>
</reference>
<name>A0A849JZH8_9MICO</name>
<protein>
    <submittedName>
        <fullName evidence="1">DUF1905 domain-containing protein</fullName>
    </submittedName>
</protein>
<comment type="caution">
    <text evidence="1">The sequence shown here is derived from an EMBL/GenBank/DDBJ whole genome shotgun (WGS) entry which is preliminary data.</text>
</comment>
<sequence length="96" mass="10215">MTTPHTDLDHTVTAPVGVDVKGDVWPCVELPGATELLGTGRSVRVDATVDGVALENVGLMPTGRGELMLSLNAKLRKRLGKDVGDTVTVHLSRRRS</sequence>
<dbReference type="Gene3D" id="2.40.30.100">
    <property type="entry name" value="AF2212/PG0164-like"/>
    <property type="match status" value="1"/>
</dbReference>
<gene>
    <name evidence="1" type="ORF">HLI28_01495</name>
</gene>
<dbReference type="EMBL" id="JABFAJ010000003">
    <property type="protein sequence ID" value="NNU26218.1"/>
    <property type="molecule type" value="Genomic_DNA"/>
</dbReference>
<dbReference type="SUPFAM" id="SSF141694">
    <property type="entry name" value="AF2212/PG0164-like"/>
    <property type="match status" value="1"/>
</dbReference>
<dbReference type="AlphaFoldDB" id="A0A849JZH8"/>
<keyword evidence="2" id="KW-1185">Reference proteome</keyword>
<dbReference type="Pfam" id="PF08922">
    <property type="entry name" value="DUF1905"/>
    <property type="match status" value="1"/>
</dbReference>
<evidence type="ECO:0000313" key="1">
    <source>
        <dbReference type="EMBL" id="NNU26218.1"/>
    </source>
</evidence>
<dbReference type="InterPro" id="IPR037079">
    <property type="entry name" value="AF2212/PG0164-like_sf"/>
</dbReference>
<dbReference type="RefSeq" id="WP_171245722.1">
    <property type="nucleotide sequence ID" value="NZ_JABFAJ010000003.1"/>
</dbReference>
<dbReference type="InterPro" id="IPR015018">
    <property type="entry name" value="DUF1905"/>
</dbReference>
<proteinExistence type="predicted"/>
<dbReference type="Proteomes" id="UP000557204">
    <property type="component" value="Unassembled WGS sequence"/>
</dbReference>
<organism evidence="1 2">
    <name type="scientific">Isoptericola sediminis</name>
    <dbReference type="NCBI Taxonomy" id="2733572"/>
    <lineage>
        <taxon>Bacteria</taxon>
        <taxon>Bacillati</taxon>
        <taxon>Actinomycetota</taxon>
        <taxon>Actinomycetes</taxon>
        <taxon>Micrococcales</taxon>
        <taxon>Promicromonosporaceae</taxon>
        <taxon>Isoptericola</taxon>
    </lineage>
</organism>